<accession>A0AAV5U5H6</accession>
<feature type="non-terminal residue" evidence="1">
    <location>
        <position position="1"/>
    </location>
</feature>
<sequence length="71" mass="8216">VKRIDGFPWRVTVHIDMAGNLISGIECLKSEESKVWECEATSEVKLVNHNDYSRSMCEEAPKRSWDMDRVC</sequence>
<feature type="non-terminal residue" evidence="1">
    <location>
        <position position="71"/>
    </location>
</feature>
<evidence type="ECO:0000313" key="1">
    <source>
        <dbReference type="EMBL" id="GMT01632.1"/>
    </source>
</evidence>
<gene>
    <name evidence="1" type="ORF">PENTCL1PPCAC_23806</name>
</gene>
<evidence type="ECO:0008006" key="3">
    <source>
        <dbReference type="Google" id="ProtNLM"/>
    </source>
</evidence>
<dbReference type="EMBL" id="BTSX01000005">
    <property type="protein sequence ID" value="GMT01632.1"/>
    <property type="molecule type" value="Genomic_DNA"/>
</dbReference>
<proteinExistence type="predicted"/>
<organism evidence="1 2">
    <name type="scientific">Pristionchus entomophagus</name>
    <dbReference type="NCBI Taxonomy" id="358040"/>
    <lineage>
        <taxon>Eukaryota</taxon>
        <taxon>Metazoa</taxon>
        <taxon>Ecdysozoa</taxon>
        <taxon>Nematoda</taxon>
        <taxon>Chromadorea</taxon>
        <taxon>Rhabditida</taxon>
        <taxon>Rhabditina</taxon>
        <taxon>Diplogasteromorpha</taxon>
        <taxon>Diplogasteroidea</taxon>
        <taxon>Neodiplogasteridae</taxon>
        <taxon>Pristionchus</taxon>
    </lineage>
</organism>
<keyword evidence="2" id="KW-1185">Reference proteome</keyword>
<name>A0AAV5U5H6_9BILA</name>
<reference evidence="1" key="1">
    <citation type="submission" date="2023-10" db="EMBL/GenBank/DDBJ databases">
        <title>Genome assembly of Pristionchus species.</title>
        <authorList>
            <person name="Yoshida K."/>
            <person name="Sommer R.J."/>
        </authorList>
    </citation>
    <scope>NUCLEOTIDE SEQUENCE</scope>
    <source>
        <strain evidence="1">RS0144</strain>
    </source>
</reference>
<dbReference type="Proteomes" id="UP001432027">
    <property type="component" value="Unassembled WGS sequence"/>
</dbReference>
<evidence type="ECO:0000313" key="2">
    <source>
        <dbReference type="Proteomes" id="UP001432027"/>
    </source>
</evidence>
<protein>
    <recommendedName>
        <fullName evidence="3">Cystatin domain-containing protein</fullName>
    </recommendedName>
</protein>
<dbReference type="AlphaFoldDB" id="A0AAV5U5H6"/>
<comment type="caution">
    <text evidence="1">The sequence shown here is derived from an EMBL/GenBank/DDBJ whole genome shotgun (WGS) entry which is preliminary data.</text>
</comment>